<accession>A0ABS8NC83</accession>
<dbReference type="Gene3D" id="2.130.10.10">
    <property type="entry name" value="YVTN repeat-like/Quinoprotein amine dehydrogenase"/>
    <property type="match status" value="1"/>
</dbReference>
<feature type="region of interest" description="Disordered" evidence="1">
    <location>
        <begin position="641"/>
        <end position="680"/>
    </location>
</feature>
<name>A0ABS8NC83_9BACT</name>
<feature type="compositionally biased region" description="Polar residues" evidence="1">
    <location>
        <begin position="256"/>
        <end position="265"/>
    </location>
</feature>
<dbReference type="Proteomes" id="UP001430306">
    <property type="component" value="Unassembled WGS sequence"/>
</dbReference>
<feature type="region of interest" description="Disordered" evidence="1">
    <location>
        <begin position="239"/>
        <end position="266"/>
    </location>
</feature>
<protein>
    <submittedName>
        <fullName evidence="2">Exo-alpha-sialidase</fullName>
    </submittedName>
</protein>
<keyword evidence="3" id="KW-1185">Reference proteome</keyword>
<evidence type="ECO:0000313" key="2">
    <source>
        <dbReference type="EMBL" id="MCC9641019.1"/>
    </source>
</evidence>
<feature type="compositionally biased region" description="Low complexity" evidence="1">
    <location>
        <begin position="642"/>
        <end position="653"/>
    </location>
</feature>
<evidence type="ECO:0000256" key="1">
    <source>
        <dbReference type="SAM" id="MobiDB-lite"/>
    </source>
</evidence>
<gene>
    <name evidence="2" type="ORF">LOC71_01950</name>
</gene>
<evidence type="ECO:0000313" key="3">
    <source>
        <dbReference type="Proteomes" id="UP001430306"/>
    </source>
</evidence>
<organism evidence="2 3">
    <name type="scientific">Rhodopirellula halodulae</name>
    <dbReference type="NCBI Taxonomy" id="2894198"/>
    <lineage>
        <taxon>Bacteria</taxon>
        <taxon>Pseudomonadati</taxon>
        <taxon>Planctomycetota</taxon>
        <taxon>Planctomycetia</taxon>
        <taxon>Pirellulales</taxon>
        <taxon>Pirellulaceae</taxon>
        <taxon>Rhodopirellula</taxon>
    </lineage>
</organism>
<dbReference type="EMBL" id="JAJKFW010000004">
    <property type="protein sequence ID" value="MCC9641019.1"/>
    <property type="molecule type" value="Genomic_DNA"/>
</dbReference>
<comment type="caution">
    <text evidence="2">The sequence shown here is derived from an EMBL/GenBank/DDBJ whole genome shotgun (WGS) entry which is preliminary data.</text>
</comment>
<reference evidence="2" key="1">
    <citation type="submission" date="2021-11" db="EMBL/GenBank/DDBJ databases">
        <title>Genome sequence.</title>
        <authorList>
            <person name="Sun Q."/>
        </authorList>
    </citation>
    <scope>NUCLEOTIDE SEQUENCE</scope>
    <source>
        <strain evidence="2">JC740</strain>
    </source>
</reference>
<proteinExistence type="predicted"/>
<sequence>MIASVVSIPIGNWPLRLVPLIAALLAGWMAGTAQGQTMPGFYRAFGNTGVARVKSTTEPDDSFDLPASYVDSAQFADDASLHAVSVSPDGRHLIAVGDWGVIVRSEDAGKTWRNVNSGIEAMLCDVRFLNESRVVAVGGGYEPVTGLSRGVAVVSDDAGRSWHRSNAIDATKLYRIAIRNGFDAEPLPAGVIEAIGDDAESSGVNRFVSMDGGLTWQPDAAQSAKSKMAMKDWRRQDVLVQDSAEPKQTKGREQTDGSSDASGQTWRVRVGTHGTIERSEDDGATWYAVRGSDRHSAVLFVAASEKSVPWSLIGRETLEAQQRAVLVLDQSETSPSGELRRLGRLRNAAMRLGVAATLLTASADWINTDEEAPAAILRTHRPAVVVLDENLPAETRDAWVRATMDDGNFGSSPFGSIRQRRRLYQSKLQSSENVASSRAVVLRSDALLSKRAVLAGDLALDAMMLVTPQLVVPASVEVSPVPGTSTELRRDSTLTGGLVLADGQRMEASKVISASRRRLQIATARMSQLGRLKELIEEPQLRSKDLTTTLGVLLPRTASEDRTRLLWWLWLHVRKQAVTVGGSQAELDRCEQVLLETMLDAVPSDPVRRWADCMLEARRESFERSVVASKQKRPQWLAFAGSASPSNASVNSSDGDSGDQGAMTDVATTEFGGGASGEVQSSGLWQAQSLSPFAVKPVTFESAMSNRGSGNTEAASADVLGNALPSLPPMTQRTNWEYHPIVMAARRISAVGDESMAVDAHEGGEALQSPRPRASKASSLPRVASRPRLDCQLQDDCWRDVAWQRTDDVAFAMVTDQEYLYVAVVHPGASAGELPRAISLWLDGDGELLSSFRFECRSDGQRHASVDGSVEWKPTWYAALSGWSQAETVDESPTETSAGPSVLAEIAIPLSEVLPRDDGLRVSNQFAVRVRAGSSLNASSGPRCLASDSQAMPDPQHWRFYGMPR</sequence>
<dbReference type="InterPro" id="IPR015943">
    <property type="entry name" value="WD40/YVTN_repeat-like_dom_sf"/>
</dbReference>
<dbReference type="SUPFAM" id="SSF110296">
    <property type="entry name" value="Oligoxyloglucan reducing end-specific cellobiohydrolase"/>
    <property type="match status" value="1"/>
</dbReference>
<feature type="region of interest" description="Disordered" evidence="1">
    <location>
        <begin position="761"/>
        <end position="781"/>
    </location>
</feature>
<feature type="compositionally biased region" description="Basic and acidic residues" evidence="1">
    <location>
        <begin position="244"/>
        <end position="255"/>
    </location>
</feature>
<dbReference type="RefSeq" id="WP_230270881.1">
    <property type="nucleotide sequence ID" value="NZ_JAJKFW010000004.1"/>
</dbReference>
<dbReference type="CDD" id="cd15482">
    <property type="entry name" value="Sialidase_non-viral"/>
    <property type="match status" value="1"/>
</dbReference>